<dbReference type="OrthoDB" id="1445839at2"/>
<comment type="caution">
    <text evidence="2">The sequence shown here is derived from an EMBL/GenBank/DDBJ whole genome shotgun (WGS) entry which is preliminary data.</text>
</comment>
<proteinExistence type="predicted"/>
<feature type="transmembrane region" description="Helical" evidence="1">
    <location>
        <begin position="133"/>
        <end position="150"/>
    </location>
</feature>
<evidence type="ECO:0000313" key="3">
    <source>
        <dbReference type="Proteomes" id="UP000307507"/>
    </source>
</evidence>
<dbReference type="AlphaFoldDB" id="A0A4S3ZQR7"/>
<dbReference type="InterPro" id="IPR035897">
    <property type="entry name" value="Toll_tir_struct_dom_sf"/>
</dbReference>
<evidence type="ECO:0000256" key="1">
    <source>
        <dbReference type="SAM" id="Phobius"/>
    </source>
</evidence>
<organism evidence="2 3">
    <name type="scientific">Flavobacterium supellecticarium</name>
    <dbReference type="NCBI Taxonomy" id="2565924"/>
    <lineage>
        <taxon>Bacteria</taxon>
        <taxon>Pseudomonadati</taxon>
        <taxon>Bacteroidota</taxon>
        <taxon>Flavobacteriia</taxon>
        <taxon>Flavobacteriales</taxon>
        <taxon>Flavobacteriaceae</taxon>
        <taxon>Flavobacterium</taxon>
    </lineage>
</organism>
<sequence length="158" mass="17887">MKVFLSYSLNNKDQFILTLLAEELTSRGFSITQSSDFNTELSSITKNNITKSNFFIGLISGKGHEIKRVEKEWRLANSATIPGVLIVEDTVPITMYLKSHCIFFNRNNPYQTIEELNRKIENMKSSINNDSNAWPWILGGAALISLIGLLNKDEKKIS</sequence>
<reference evidence="2 3" key="1">
    <citation type="submission" date="2019-04" db="EMBL/GenBank/DDBJ databases">
        <title>Flavobacterium sp. nov. isolated from construction timber.</title>
        <authorList>
            <person name="Lin S.-Y."/>
            <person name="Chang C.-T."/>
            <person name="Young C.-C."/>
        </authorList>
    </citation>
    <scope>NUCLEOTIDE SEQUENCE [LARGE SCALE GENOMIC DNA]</scope>
    <source>
        <strain evidence="2 3">CC-CTC003</strain>
    </source>
</reference>
<dbReference type="Gene3D" id="3.40.50.10140">
    <property type="entry name" value="Toll/interleukin-1 receptor homology (TIR) domain"/>
    <property type="match status" value="1"/>
</dbReference>
<dbReference type="EMBL" id="SSNZ01000010">
    <property type="protein sequence ID" value="THF47929.1"/>
    <property type="molecule type" value="Genomic_DNA"/>
</dbReference>
<dbReference type="SUPFAM" id="SSF52200">
    <property type="entry name" value="Toll/Interleukin receptor TIR domain"/>
    <property type="match status" value="1"/>
</dbReference>
<accession>A0A4S3ZQR7</accession>
<keyword evidence="1" id="KW-1133">Transmembrane helix</keyword>
<dbReference type="RefSeq" id="WP_136404243.1">
    <property type="nucleotide sequence ID" value="NZ_SSNZ01000010.1"/>
</dbReference>
<keyword evidence="1" id="KW-0472">Membrane</keyword>
<keyword evidence="3" id="KW-1185">Reference proteome</keyword>
<keyword evidence="1" id="KW-0812">Transmembrane</keyword>
<protein>
    <recommendedName>
        <fullName evidence="4">TIR domain-containing protein</fullName>
    </recommendedName>
</protein>
<gene>
    <name evidence="2" type="ORF">E6C50_15970</name>
</gene>
<evidence type="ECO:0000313" key="2">
    <source>
        <dbReference type="EMBL" id="THF47929.1"/>
    </source>
</evidence>
<name>A0A4S3ZQR7_9FLAO</name>
<dbReference type="Proteomes" id="UP000307507">
    <property type="component" value="Unassembled WGS sequence"/>
</dbReference>
<evidence type="ECO:0008006" key="4">
    <source>
        <dbReference type="Google" id="ProtNLM"/>
    </source>
</evidence>